<evidence type="ECO:0000313" key="2">
    <source>
        <dbReference type="Proteomes" id="UP001596002"/>
    </source>
</evidence>
<comment type="caution">
    <text evidence="1">The sequence shown here is derived from an EMBL/GenBank/DDBJ whole genome shotgun (WGS) entry which is preliminary data.</text>
</comment>
<name>A0ABV9Q080_9BACL</name>
<evidence type="ECO:0000313" key="1">
    <source>
        <dbReference type="EMBL" id="MFC4766622.1"/>
    </source>
</evidence>
<keyword evidence="2" id="KW-1185">Reference proteome</keyword>
<organism evidence="1 2">
    <name type="scientific">Effusibacillus consociatus</name>
    <dbReference type="NCBI Taxonomy" id="1117041"/>
    <lineage>
        <taxon>Bacteria</taxon>
        <taxon>Bacillati</taxon>
        <taxon>Bacillota</taxon>
        <taxon>Bacilli</taxon>
        <taxon>Bacillales</taxon>
        <taxon>Alicyclobacillaceae</taxon>
        <taxon>Effusibacillus</taxon>
    </lineage>
</organism>
<dbReference type="Proteomes" id="UP001596002">
    <property type="component" value="Unassembled WGS sequence"/>
</dbReference>
<reference evidence="2" key="1">
    <citation type="journal article" date="2019" name="Int. J. Syst. Evol. Microbiol.">
        <title>The Global Catalogue of Microorganisms (GCM) 10K type strain sequencing project: providing services to taxonomists for standard genome sequencing and annotation.</title>
        <authorList>
            <consortium name="The Broad Institute Genomics Platform"/>
            <consortium name="The Broad Institute Genome Sequencing Center for Infectious Disease"/>
            <person name="Wu L."/>
            <person name="Ma J."/>
        </authorList>
    </citation>
    <scope>NUCLEOTIDE SEQUENCE [LARGE SCALE GENOMIC DNA]</scope>
    <source>
        <strain evidence="2">WYCCWR 12678</strain>
    </source>
</reference>
<accession>A0ABV9Q080</accession>
<dbReference type="EMBL" id="JBHSHC010000027">
    <property type="protein sequence ID" value="MFC4766622.1"/>
    <property type="molecule type" value="Genomic_DNA"/>
</dbReference>
<protein>
    <submittedName>
        <fullName evidence="1">Uncharacterized protein</fullName>
    </submittedName>
</protein>
<proteinExistence type="predicted"/>
<sequence>MLWLEVLQFGYMAEFGESLEVHKKCFYINAVRNLGIDRLSIVILLNEIKYKVRQHYKAILQLRAFS</sequence>
<gene>
    <name evidence="1" type="ORF">ACFO8Q_04415</name>
</gene>